<name>A0ABY7NT57_9SPHN</name>
<keyword evidence="3" id="KW-1185">Reference proteome</keyword>
<protein>
    <submittedName>
        <fullName evidence="2">DUF3035 domain-containing protein</fullName>
    </submittedName>
</protein>
<dbReference type="Proteomes" id="UP001210865">
    <property type="component" value="Chromosome"/>
</dbReference>
<feature type="region of interest" description="Disordered" evidence="1">
    <location>
        <begin position="92"/>
        <end position="115"/>
    </location>
</feature>
<evidence type="ECO:0000256" key="1">
    <source>
        <dbReference type="SAM" id="MobiDB-lite"/>
    </source>
</evidence>
<evidence type="ECO:0000313" key="3">
    <source>
        <dbReference type="Proteomes" id="UP001210865"/>
    </source>
</evidence>
<organism evidence="2 3">
    <name type="scientific">Sphingomonas abietis</name>
    <dbReference type="NCBI Taxonomy" id="3012344"/>
    <lineage>
        <taxon>Bacteria</taxon>
        <taxon>Pseudomonadati</taxon>
        <taxon>Pseudomonadota</taxon>
        <taxon>Alphaproteobacteria</taxon>
        <taxon>Sphingomonadales</taxon>
        <taxon>Sphingomonadaceae</taxon>
        <taxon>Sphingomonas</taxon>
    </lineage>
</organism>
<proteinExistence type="predicted"/>
<dbReference type="Pfam" id="PF11233">
    <property type="entry name" value="DUF3035"/>
    <property type="match status" value="1"/>
</dbReference>
<accession>A0ABY7NT57</accession>
<dbReference type="PROSITE" id="PS51257">
    <property type="entry name" value="PROKAR_LIPOPROTEIN"/>
    <property type="match status" value="1"/>
</dbReference>
<dbReference type="EMBL" id="CP115174">
    <property type="protein sequence ID" value="WBO23129.1"/>
    <property type="molecule type" value="Genomic_DNA"/>
</dbReference>
<dbReference type="InterPro" id="IPR021395">
    <property type="entry name" value="DUF3035"/>
</dbReference>
<reference evidence="2 3" key="1">
    <citation type="submission" date="2022-12" db="EMBL/GenBank/DDBJ databases">
        <title>Sphingomonas abieness sp. nov., an endophytic bacterium isolated from Abies koreana.</title>
        <authorList>
            <person name="Jiang L."/>
            <person name="Lee J."/>
        </authorList>
    </citation>
    <scope>NUCLEOTIDE SEQUENCE [LARGE SCALE GENOMIC DNA]</scope>
    <source>
        <strain evidence="3">PAMB 00755</strain>
    </source>
</reference>
<evidence type="ECO:0000313" key="2">
    <source>
        <dbReference type="EMBL" id="WBO23129.1"/>
    </source>
</evidence>
<dbReference type="RefSeq" id="WP_270077764.1">
    <property type="nucleotide sequence ID" value="NZ_CP115174.1"/>
</dbReference>
<gene>
    <name evidence="2" type="ORF">PBT88_03030</name>
</gene>
<sequence length="140" mass="14122">MRKKIGLVALTGLATVIGGCAHTKATGFGNRNAPNEFIVTRSPPLVIPPDYALRPPRPGEPRPQEVSPSQQALSAMFGGDVKLTPGQQALIDAAGGSPDAGVRSGAGSPTTNVVDKGNVTKDIIAAPAGNSGNTTATTPQ</sequence>